<dbReference type="InterPro" id="IPR000718">
    <property type="entry name" value="Peptidase_M13"/>
</dbReference>
<name>A0A8K0CQ09_IGNLU</name>
<dbReference type="GO" id="GO:0005886">
    <property type="term" value="C:plasma membrane"/>
    <property type="evidence" value="ECO:0007669"/>
    <property type="project" value="TreeGrafter"/>
</dbReference>
<comment type="caution">
    <text evidence="2">The sequence shown here is derived from an EMBL/GenBank/DDBJ whole genome shotgun (WGS) entry which is preliminary data.</text>
</comment>
<dbReference type="Proteomes" id="UP000801492">
    <property type="component" value="Unassembled WGS sequence"/>
</dbReference>
<reference evidence="2" key="1">
    <citation type="submission" date="2019-08" db="EMBL/GenBank/DDBJ databases">
        <title>The genome of the North American firefly Photinus pyralis.</title>
        <authorList>
            <consortium name="Photinus pyralis genome working group"/>
            <person name="Fallon T.R."/>
            <person name="Sander Lower S.E."/>
            <person name="Weng J.-K."/>
        </authorList>
    </citation>
    <scope>NUCLEOTIDE SEQUENCE</scope>
    <source>
        <strain evidence="2">TRF0915ILg1</strain>
        <tissue evidence="2">Whole body</tissue>
    </source>
</reference>
<proteinExistence type="predicted"/>
<dbReference type="SUPFAM" id="SSF55486">
    <property type="entry name" value="Metalloproteases ('zincins'), catalytic domain"/>
    <property type="match status" value="1"/>
</dbReference>
<evidence type="ECO:0000313" key="2">
    <source>
        <dbReference type="EMBL" id="KAF2891489.1"/>
    </source>
</evidence>
<dbReference type="Gene3D" id="3.40.390.10">
    <property type="entry name" value="Collagenase (Catalytic Domain)"/>
    <property type="match status" value="1"/>
</dbReference>
<keyword evidence="3" id="KW-1185">Reference proteome</keyword>
<dbReference type="Pfam" id="PF01431">
    <property type="entry name" value="Peptidase_M13"/>
    <property type="match status" value="1"/>
</dbReference>
<evidence type="ECO:0000259" key="1">
    <source>
        <dbReference type="Pfam" id="PF01431"/>
    </source>
</evidence>
<dbReference type="GO" id="GO:0004222">
    <property type="term" value="F:metalloendopeptidase activity"/>
    <property type="evidence" value="ECO:0007669"/>
    <property type="project" value="InterPro"/>
</dbReference>
<dbReference type="GO" id="GO:0016485">
    <property type="term" value="P:protein processing"/>
    <property type="evidence" value="ECO:0007669"/>
    <property type="project" value="TreeGrafter"/>
</dbReference>
<dbReference type="PROSITE" id="PS51885">
    <property type="entry name" value="NEPRILYSIN"/>
    <property type="match status" value="1"/>
</dbReference>
<dbReference type="OrthoDB" id="6475849at2759"/>
<dbReference type="AlphaFoldDB" id="A0A8K0CQ09"/>
<sequence length="112" mass="12879">MNGINTQGENIADNGGIKEAYLAYNAWVERNGPEPSLPGLNYSPRQMFWIASANLWCSTQRKEYLKQHVYTDVHSPSYYRVLGSFSNSEYFSQDFNCPVGSKMNPERKCQVW</sequence>
<accession>A0A8K0CQ09</accession>
<evidence type="ECO:0000313" key="3">
    <source>
        <dbReference type="Proteomes" id="UP000801492"/>
    </source>
</evidence>
<dbReference type="PANTHER" id="PTHR11733:SF224">
    <property type="entry name" value="NEPRILYSIN-2"/>
    <property type="match status" value="1"/>
</dbReference>
<dbReference type="InterPro" id="IPR024079">
    <property type="entry name" value="MetalloPept_cat_dom_sf"/>
</dbReference>
<gene>
    <name evidence="2" type="ORF">ILUMI_14684</name>
</gene>
<organism evidence="2 3">
    <name type="scientific">Ignelater luminosus</name>
    <name type="common">Cucubano</name>
    <name type="synonym">Pyrophorus luminosus</name>
    <dbReference type="NCBI Taxonomy" id="2038154"/>
    <lineage>
        <taxon>Eukaryota</taxon>
        <taxon>Metazoa</taxon>
        <taxon>Ecdysozoa</taxon>
        <taxon>Arthropoda</taxon>
        <taxon>Hexapoda</taxon>
        <taxon>Insecta</taxon>
        <taxon>Pterygota</taxon>
        <taxon>Neoptera</taxon>
        <taxon>Endopterygota</taxon>
        <taxon>Coleoptera</taxon>
        <taxon>Polyphaga</taxon>
        <taxon>Elateriformia</taxon>
        <taxon>Elateroidea</taxon>
        <taxon>Elateridae</taxon>
        <taxon>Agrypninae</taxon>
        <taxon>Pyrophorini</taxon>
        <taxon>Ignelater</taxon>
    </lineage>
</organism>
<feature type="domain" description="Peptidase M13 C-terminal" evidence="1">
    <location>
        <begin position="1"/>
        <end position="111"/>
    </location>
</feature>
<dbReference type="InterPro" id="IPR018497">
    <property type="entry name" value="Peptidase_M13_C"/>
</dbReference>
<dbReference type="EMBL" id="VTPC01030638">
    <property type="protein sequence ID" value="KAF2891489.1"/>
    <property type="molecule type" value="Genomic_DNA"/>
</dbReference>
<protein>
    <recommendedName>
        <fullName evidence="1">Peptidase M13 C-terminal domain-containing protein</fullName>
    </recommendedName>
</protein>
<dbReference type="PANTHER" id="PTHR11733">
    <property type="entry name" value="ZINC METALLOPROTEASE FAMILY M13 NEPRILYSIN-RELATED"/>
    <property type="match status" value="1"/>
</dbReference>